<comment type="caution">
    <text evidence="2">The sequence shown here is derived from an EMBL/GenBank/DDBJ whole genome shotgun (WGS) entry which is preliminary data.</text>
</comment>
<keyword evidence="1" id="KW-1133">Transmembrane helix</keyword>
<organism evidence="2 3">
    <name type="scientific">Rhodococcoides corynebacterioides</name>
    <dbReference type="NCBI Taxonomy" id="53972"/>
    <lineage>
        <taxon>Bacteria</taxon>
        <taxon>Bacillati</taxon>
        <taxon>Actinomycetota</taxon>
        <taxon>Actinomycetes</taxon>
        <taxon>Mycobacteriales</taxon>
        <taxon>Nocardiaceae</taxon>
        <taxon>Rhodococcoides</taxon>
    </lineage>
</organism>
<dbReference type="RefSeq" id="WP_222683509.1">
    <property type="nucleotide sequence ID" value="NZ_JABUBT010000004.1"/>
</dbReference>
<dbReference type="EMBL" id="JABUBU010000002">
    <property type="protein sequence ID" value="MBY6366168.1"/>
    <property type="molecule type" value="Genomic_DNA"/>
</dbReference>
<feature type="transmembrane region" description="Helical" evidence="1">
    <location>
        <begin position="52"/>
        <end position="78"/>
    </location>
</feature>
<name>A0ABS7P1A2_9NOCA</name>
<feature type="transmembrane region" description="Helical" evidence="1">
    <location>
        <begin position="121"/>
        <end position="144"/>
    </location>
</feature>
<feature type="transmembrane region" description="Helical" evidence="1">
    <location>
        <begin position="156"/>
        <end position="180"/>
    </location>
</feature>
<evidence type="ECO:0000313" key="2">
    <source>
        <dbReference type="EMBL" id="MBY6366168.1"/>
    </source>
</evidence>
<keyword evidence="1" id="KW-0472">Membrane</keyword>
<dbReference type="Proteomes" id="UP000825228">
    <property type="component" value="Unassembled WGS sequence"/>
</dbReference>
<evidence type="ECO:0000313" key="3">
    <source>
        <dbReference type="Proteomes" id="UP000825228"/>
    </source>
</evidence>
<gene>
    <name evidence="2" type="ORF">HQ603_05305</name>
</gene>
<evidence type="ECO:0000256" key="1">
    <source>
        <dbReference type="SAM" id="Phobius"/>
    </source>
</evidence>
<feature type="transmembrane region" description="Helical" evidence="1">
    <location>
        <begin position="29"/>
        <end position="45"/>
    </location>
</feature>
<proteinExistence type="predicted"/>
<reference evidence="2 3" key="1">
    <citation type="submission" date="2020-06" db="EMBL/GenBank/DDBJ databases">
        <title>Taxonomy, biology and ecology of Rhodococcus bacteria occurring in California pistachio and other woody hosts as revealed by genome sequence analyses.</title>
        <authorList>
            <person name="Gai Y."/>
            <person name="Riely B."/>
        </authorList>
    </citation>
    <scope>NUCLEOTIDE SEQUENCE [LARGE SCALE GENOMIC DNA]</scope>
    <source>
        <strain evidence="2 3">BP-281</strain>
    </source>
</reference>
<keyword evidence="1" id="KW-0812">Transmembrane</keyword>
<protein>
    <submittedName>
        <fullName evidence="2">Uncharacterized protein</fullName>
    </submittedName>
</protein>
<keyword evidence="3" id="KW-1185">Reference proteome</keyword>
<accession>A0ABS7P1A2</accession>
<sequence>MIVIVVVALIVALVGSVIPAQRSPRWLPSAVAAVALAVAGVAAVARSTPVTGVAAVVSVVLCGAVAVVGGTSLVPAVFRLAPRHPAHGNDTADMNDTADTADDPDTVLRGGLVIGALERTAVVASILAGWPEGIAVVLAVKGLARYPELRRAQSSEYFIIGTFTSVLWAAAAGGVGVALLR</sequence>